<feature type="region of interest" description="Disordered" evidence="1">
    <location>
        <begin position="108"/>
        <end position="158"/>
    </location>
</feature>
<feature type="compositionally biased region" description="Polar residues" evidence="1">
    <location>
        <begin position="1"/>
        <end position="11"/>
    </location>
</feature>
<name>A0A2V1D9U5_9PLEO</name>
<accession>A0A2V1D9U5</accession>
<feature type="region of interest" description="Disordered" evidence="1">
    <location>
        <begin position="180"/>
        <end position="209"/>
    </location>
</feature>
<proteinExistence type="predicted"/>
<feature type="compositionally biased region" description="Basic and acidic residues" evidence="1">
    <location>
        <begin position="127"/>
        <end position="139"/>
    </location>
</feature>
<keyword evidence="3" id="KW-1185">Reference proteome</keyword>
<sequence length="283" mass="30393">MTSTKITSVGSTPGDPSPPNGTPNTDASGVEHNTPSPHLDAVGAKLQPIEEELNESAEMALFPSPPYNSPYSFSPAPSTYTGARHRGLSAAADRLSQLKLDEHFANMDGYASSSKGSVTASTAGGDEDNKLEPQSEAKARNQNYQGPTTGTIPLEMGSPLANPLIEEYISFESKDLPVVDPNAKGTSSTAAAAGATGANSEVSDEEDVKFEENLLREGVREKSNWGEELEEIAERILLQMEQLASDEASADPSRTMEECYLSRLSRILANENRAVKLEVRYKW</sequence>
<feature type="compositionally biased region" description="Low complexity" evidence="1">
    <location>
        <begin position="182"/>
        <end position="200"/>
    </location>
</feature>
<feature type="compositionally biased region" description="Polar residues" evidence="1">
    <location>
        <begin position="22"/>
        <end position="36"/>
    </location>
</feature>
<dbReference type="Proteomes" id="UP000244855">
    <property type="component" value="Unassembled WGS sequence"/>
</dbReference>
<feature type="compositionally biased region" description="Low complexity" evidence="1">
    <location>
        <begin position="69"/>
        <end position="78"/>
    </location>
</feature>
<dbReference type="OrthoDB" id="407617at2759"/>
<evidence type="ECO:0000313" key="2">
    <source>
        <dbReference type="EMBL" id="PVH94842.1"/>
    </source>
</evidence>
<evidence type="ECO:0000313" key="3">
    <source>
        <dbReference type="Proteomes" id="UP000244855"/>
    </source>
</evidence>
<dbReference type="AlphaFoldDB" id="A0A2V1D9U5"/>
<feature type="compositionally biased region" description="Polar residues" evidence="1">
    <location>
        <begin position="140"/>
        <end position="151"/>
    </location>
</feature>
<organism evidence="2 3">
    <name type="scientific">Periconia macrospinosa</name>
    <dbReference type="NCBI Taxonomy" id="97972"/>
    <lineage>
        <taxon>Eukaryota</taxon>
        <taxon>Fungi</taxon>
        <taxon>Dikarya</taxon>
        <taxon>Ascomycota</taxon>
        <taxon>Pezizomycotina</taxon>
        <taxon>Dothideomycetes</taxon>
        <taxon>Pleosporomycetidae</taxon>
        <taxon>Pleosporales</taxon>
        <taxon>Massarineae</taxon>
        <taxon>Periconiaceae</taxon>
        <taxon>Periconia</taxon>
    </lineage>
</organism>
<feature type="compositionally biased region" description="Polar residues" evidence="1">
    <location>
        <begin position="111"/>
        <end position="122"/>
    </location>
</feature>
<reference evidence="2 3" key="1">
    <citation type="journal article" date="2018" name="Sci. Rep.">
        <title>Comparative genomics provides insights into the lifestyle and reveals functional heterogeneity of dark septate endophytic fungi.</title>
        <authorList>
            <person name="Knapp D.G."/>
            <person name="Nemeth J.B."/>
            <person name="Barry K."/>
            <person name="Hainaut M."/>
            <person name="Henrissat B."/>
            <person name="Johnson J."/>
            <person name="Kuo A."/>
            <person name="Lim J.H.P."/>
            <person name="Lipzen A."/>
            <person name="Nolan M."/>
            <person name="Ohm R.A."/>
            <person name="Tamas L."/>
            <person name="Grigoriev I.V."/>
            <person name="Spatafora J.W."/>
            <person name="Nagy L.G."/>
            <person name="Kovacs G.M."/>
        </authorList>
    </citation>
    <scope>NUCLEOTIDE SEQUENCE [LARGE SCALE GENOMIC DNA]</scope>
    <source>
        <strain evidence="2 3">DSE2036</strain>
    </source>
</reference>
<evidence type="ECO:0000256" key="1">
    <source>
        <dbReference type="SAM" id="MobiDB-lite"/>
    </source>
</evidence>
<feature type="region of interest" description="Disordered" evidence="1">
    <location>
        <begin position="1"/>
        <end position="83"/>
    </location>
</feature>
<gene>
    <name evidence="2" type="ORF">DM02DRAFT_692050</name>
</gene>
<dbReference type="EMBL" id="KZ805518">
    <property type="protein sequence ID" value="PVH94842.1"/>
    <property type="molecule type" value="Genomic_DNA"/>
</dbReference>
<protein>
    <submittedName>
        <fullName evidence="2">Uncharacterized protein</fullName>
    </submittedName>
</protein>